<dbReference type="RefSeq" id="WP_380862254.1">
    <property type="nucleotide sequence ID" value="NZ_JBHSKM010000028.1"/>
</dbReference>
<proteinExistence type="predicted"/>
<evidence type="ECO:0000256" key="1">
    <source>
        <dbReference type="SAM" id="MobiDB-lite"/>
    </source>
</evidence>
<comment type="caution">
    <text evidence="3">The sequence shown here is derived from an EMBL/GenBank/DDBJ whole genome shotgun (WGS) entry which is preliminary data.</text>
</comment>
<reference evidence="4" key="1">
    <citation type="journal article" date="2019" name="Int. J. Syst. Evol. Microbiol.">
        <title>The Global Catalogue of Microorganisms (GCM) 10K type strain sequencing project: providing services to taxonomists for standard genome sequencing and annotation.</title>
        <authorList>
            <consortium name="The Broad Institute Genomics Platform"/>
            <consortium name="The Broad Institute Genome Sequencing Center for Infectious Disease"/>
            <person name="Wu L."/>
            <person name="Ma J."/>
        </authorList>
    </citation>
    <scope>NUCLEOTIDE SEQUENCE [LARGE SCALE GENOMIC DNA]</scope>
    <source>
        <strain evidence="4">KCTC 42586</strain>
    </source>
</reference>
<feature type="domain" description="Transposase IS116/IS110/IS902 C-terminal" evidence="2">
    <location>
        <begin position="8"/>
        <end position="71"/>
    </location>
</feature>
<evidence type="ECO:0000313" key="4">
    <source>
        <dbReference type="Proteomes" id="UP001596263"/>
    </source>
</evidence>
<evidence type="ECO:0000259" key="2">
    <source>
        <dbReference type="Pfam" id="PF02371"/>
    </source>
</evidence>
<keyword evidence="4" id="KW-1185">Reference proteome</keyword>
<gene>
    <name evidence="3" type="ORF">ACFPQ9_34335</name>
</gene>
<organism evidence="3 4">
    <name type="scientific">Streptomyces coerulescens</name>
    <dbReference type="NCBI Taxonomy" id="29304"/>
    <lineage>
        <taxon>Bacteria</taxon>
        <taxon>Bacillati</taxon>
        <taxon>Actinomycetota</taxon>
        <taxon>Actinomycetes</taxon>
        <taxon>Kitasatosporales</taxon>
        <taxon>Streptomycetaceae</taxon>
        <taxon>Streptomyces</taxon>
    </lineage>
</organism>
<dbReference type="Proteomes" id="UP001596263">
    <property type="component" value="Unassembled WGS sequence"/>
</dbReference>
<sequence>MADHPDGALIRSLPGMGAALTAEFLAAVGDIRRFASGDALAAASGLSPVLSQSGKVRYSRTATGGDKSAQTGLLPGRVLLHPARSDLAGLLRPQTGRRQTASPGTDRPGPTQGQRPVRHPA</sequence>
<dbReference type="EMBL" id="JBHSKM010000028">
    <property type="protein sequence ID" value="MFC5218934.1"/>
    <property type="molecule type" value="Genomic_DNA"/>
</dbReference>
<feature type="region of interest" description="Disordered" evidence="1">
    <location>
        <begin position="45"/>
        <end position="121"/>
    </location>
</feature>
<dbReference type="InterPro" id="IPR003346">
    <property type="entry name" value="Transposase_20"/>
</dbReference>
<protein>
    <submittedName>
        <fullName evidence="3">Transposase</fullName>
    </submittedName>
</protein>
<dbReference type="Pfam" id="PF02371">
    <property type="entry name" value="Transposase_20"/>
    <property type="match status" value="1"/>
</dbReference>
<name>A0ABW0CSN0_STRCD</name>
<accession>A0ABW0CSN0</accession>
<evidence type="ECO:0000313" key="3">
    <source>
        <dbReference type="EMBL" id="MFC5218934.1"/>
    </source>
</evidence>